<dbReference type="GO" id="GO:0003729">
    <property type="term" value="F:mRNA binding"/>
    <property type="evidence" value="ECO:0007669"/>
    <property type="project" value="InterPro"/>
</dbReference>
<dbReference type="InParanoid" id="A0A316VG34"/>
<feature type="region of interest" description="Disordered" evidence="1">
    <location>
        <begin position="392"/>
        <end position="491"/>
    </location>
</feature>
<evidence type="ECO:0000313" key="2">
    <source>
        <dbReference type="EMBL" id="PWN36579.1"/>
    </source>
</evidence>
<dbReference type="STRING" id="1280837.A0A316VG34"/>
<feature type="compositionally biased region" description="Basic and acidic residues" evidence="1">
    <location>
        <begin position="392"/>
        <end position="401"/>
    </location>
</feature>
<evidence type="ECO:0000313" key="3">
    <source>
        <dbReference type="Proteomes" id="UP000245771"/>
    </source>
</evidence>
<dbReference type="AlphaFoldDB" id="A0A316VG34"/>
<dbReference type="Pfam" id="PF10309">
    <property type="entry name" value="NCBP3"/>
    <property type="match status" value="1"/>
</dbReference>
<dbReference type="GeneID" id="37024117"/>
<dbReference type="RefSeq" id="XP_025356881.1">
    <property type="nucleotide sequence ID" value="XM_025502336.1"/>
</dbReference>
<dbReference type="InterPro" id="IPR019416">
    <property type="entry name" value="NCBP3"/>
</dbReference>
<dbReference type="PANTHER" id="PTHR16291:SF0">
    <property type="entry name" value="NUCLEAR CAP-BINDING PROTEIN SUBUNIT 3"/>
    <property type="match status" value="1"/>
</dbReference>
<dbReference type="Proteomes" id="UP000245771">
    <property type="component" value="Unassembled WGS sequence"/>
</dbReference>
<dbReference type="PANTHER" id="PTHR16291">
    <property type="entry name" value="NUCLEAR CAP-BINDING PROTEIN SUBUNIT 3"/>
    <property type="match status" value="1"/>
</dbReference>
<organism evidence="2 3">
    <name type="scientific">Meira miltonrushii</name>
    <dbReference type="NCBI Taxonomy" id="1280837"/>
    <lineage>
        <taxon>Eukaryota</taxon>
        <taxon>Fungi</taxon>
        <taxon>Dikarya</taxon>
        <taxon>Basidiomycota</taxon>
        <taxon>Ustilaginomycotina</taxon>
        <taxon>Exobasidiomycetes</taxon>
        <taxon>Exobasidiales</taxon>
        <taxon>Brachybasidiaceae</taxon>
        <taxon>Meira</taxon>
    </lineage>
</organism>
<reference evidence="2 3" key="1">
    <citation type="journal article" date="2018" name="Mol. Biol. Evol.">
        <title>Broad Genomic Sampling Reveals a Smut Pathogenic Ancestry of the Fungal Clade Ustilaginomycotina.</title>
        <authorList>
            <person name="Kijpornyongpan T."/>
            <person name="Mondo S.J."/>
            <person name="Barry K."/>
            <person name="Sandor L."/>
            <person name="Lee J."/>
            <person name="Lipzen A."/>
            <person name="Pangilinan J."/>
            <person name="LaButti K."/>
            <person name="Hainaut M."/>
            <person name="Henrissat B."/>
            <person name="Grigoriev I.V."/>
            <person name="Spatafora J.W."/>
            <person name="Aime M.C."/>
        </authorList>
    </citation>
    <scope>NUCLEOTIDE SEQUENCE [LARGE SCALE GENOMIC DNA]</scope>
    <source>
        <strain evidence="2 3">MCA 3882</strain>
    </source>
</reference>
<feature type="region of interest" description="Disordered" evidence="1">
    <location>
        <begin position="1"/>
        <end position="22"/>
    </location>
</feature>
<gene>
    <name evidence="2" type="ORF">FA14DRAFT_4335</name>
</gene>
<evidence type="ECO:0000256" key="1">
    <source>
        <dbReference type="SAM" id="MobiDB-lite"/>
    </source>
</evidence>
<keyword evidence="3" id="KW-1185">Reference proteome</keyword>
<dbReference type="GO" id="GO:0005634">
    <property type="term" value="C:nucleus"/>
    <property type="evidence" value="ECO:0007669"/>
    <property type="project" value="TreeGrafter"/>
</dbReference>
<name>A0A316VG34_9BASI</name>
<feature type="compositionally biased region" description="Basic and acidic residues" evidence="1">
    <location>
        <begin position="432"/>
        <end position="442"/>
    </location>
</feature>
<accession>A0A316VG34</accession>
<dbReference type="GO" id="GO:0000340">
    <property type="term" value="F:RNA 7-methylguanosine cap binding"/>
    <property type="evidence" value="ECO:0007669"/>
    <property type="project" value="InterPro"/>
</dbReference>
<dbReference type="OrthoDB" id="422106at2759"/>
<protein>
    <submittedName>
        <fullName evidence="2">Uncharacterized protein</fullName>
    </submittedName>
</protein>
<feature type="region of interest" description="Disordered" evidence="1">
    <location>
        <begin position="508"/>
        <end position="556"/>
    </location>
</feature>
<feature type="compositionally biased region" description="Basic and acidic residues" evidence="1">
    <location>
        <begin position="518"/>
        <end position="542"/>
    </location>
</feature>
<sequence length="556" mass="62247">MADTVLDYGNPDGGEEMDASYENNPIIDPREAQLQDASMDAEMQQWEEGFQGTEEEFENERKKKVEELLAARPNSTARFYALPPDQAIEAGAKRGISALPALAEEELMGIEENVPGPEIPGTIGKGLDIRYNALHITGQPITQCSTSRLFAYITHYGAQPLGLEWINDHSCNVVFSDAAAARLAIEYLCPAVSTSTAPLIPLPSIEEMENASSIKKVHDTGENVQAAREHEWSEEFMQSILFPRKAQRIPGKLYNAPEKDAAKALQEYNVNVSSKNGTNGENTEGTIPEIYREMEEEDRQRFLQQPEQKSLQNLRGNLWIRWTVESLDVKGNRSAQQSKWYRDHGRDAGKEVVSKVLQVGGADERRELLPGQGRRRGRGRGSAMMDELDREMDAYRDRTDDAVVGGDPEARRRRRRGSRSATTMAALDEEMETIRGDRRDRSASPVRRSNGGDSRNGYADTADNGNNTTIRVRGRGRMRAPSAWDDDRGLFDDRRSGLLADRLRIPAGRSSFTSNQGDRLEDRLRLPGGHFDESRRSLDKRLSPSNPSGSLQDRLR</sequence>
<feature type="compositionally biased region" description="Polar residues" evidence="1">
    <location>
        <begin position="543"/>
        <end position="556"/>
    </location>
</feature>
<proteinExistence type="predicted"/>
<dbReference type="EMBL" id="KZ819602">
    <property type="protein sequence ID" value="PWN36579.1"/>
    <property type="molecule type" value="Genomic_DNA"/>
</dbReference>